<evidence type="ECO:0000313" key="3">
    <source>
        <dbReference type="Proteomes" id="UP001345963"/>
    </source>
</evidence>
<proteinExistence type="predicted"/>
<evidence type="ECO:0000313" key="2">
    <source>
        <dbReference type="EMBL" id="MED6261334.1"/>
    </source>
</evidence>
<protein>
    <submittedName>
        <fullName evidence="2">Uncharacterized protein</fullName>
    </submittedName>
</protein>
<organism evidence="2 3">
    <name type="scientific">Ataeniobius toweri</name>
    <dbReference type="NCBI Taxonomy" id="208326"/>
    <lineage>
        <taxon>Eukaryota</taxon>
        <taxon>Metazoa</taxon>
        <taxon>Chordata</taxon>
        <taxon>Craniata</taxon>
        <taxon>Vertebrata</taxon>
        <taxon>Euteleostomi</taxon>
        <taxon>Actinopterygii</taxon>
        <taxon>Neopterygii</taxon>
        <taxon>Teleostei</taxon>
        <taxon>Neoteleostei</taxon>
        <taxon>Acanthomorphata</taxon>
        <taxon>Ovalentaria</taxon>
        <taxon>Atherinomorphae</taxon>
        <taxon>Cyprinodontiformes</taxon>
        <taxon>Goodeidae</taxon>
        <taxon>Ataeniobius</taxon>
    </lineage>
</organism>
<dbReference type="Gene3D" id="2.30.29.30">
    <property type="entry name" value="Pleckstrin-homology domain (PH domain)/Phosphotyrosine-binding domain (PTB)"/>
    <property type="match status" value="1"/>
</dbReference>
<dbReference type="EMBL" id="JAHUTI010089915">
    <property type="protein sequence ID" value="MED6261334.1"/>
    <property type="molecule type" value="Genomic_DNA"/>
</dbReference>
<evidence type="ECO:0000256" key="1">
    <source>
        <dbReference type="SAM" id="MobiDB-lite"/>
    </source>
</evidence>
<dbReference type="InterPro" id="IPR011993">
    <property type="entry name" value="PH-like_dom_sf"/>
</dbReference>
<name>A0ABU7CFF6_9TELE</name>
<dbReference type="Proteomes" id="UP001345963">
    <property type="component" value="Unassembled WGS sequence"/>
</dbReference>
<comment type="caution">
    <text evidence="2">The sequence shown here is derived from an EMBL/GenBank/DDBJ whole genome shotgun (WGS) entry which is preliminary data.</text>
</comment>
<feature type="region of interest" description="Disordered" evidence="1">
    <location>
        <begin position="61"/>
        <end position="104"/>
    </location>
</feature>
<keyword evidence="3" id="KW-1185">Reference proteome</keyword>
<reference evidence="2 3" key="1">
    <citation type="submission" date="2021-07" db="EMBL/GenBank/DDBJ databases">
        <authorList>
            <person name="Palmer J.M."/>
        </authorList>
    </citation>
    <scope>NUCLEOTIDE SEQUENCE [LARGE SCALE GENOMIC DNA]</scope>
    <source>
        <strain evidence="2 3">AT_MEX2019</strain>
        <tissue evidence="2">Muscle</tissue>
    </source>
</reference>
<gene>
    <name evidence="2" type="ORF">ATANTOWER_003769</name>
</gene>
<accession>A0ABU7CFF6</accession>
<sequence>MAESVVKRISHQECKKMRWTVLVPSPALLVSFRDCQCAPRQRSSPHFTDFCYAEEHLQAPGYTGGENRRGKEVASAGPTGHLRSGEEEEAAGRADGAQRTMASKENSAVGFVNVSREITECIRKVLDKQPIKFVRAIKQETRGGKSEDKVLVRVAIIFHLQGSPNPT</sequence>